<dbReference type="InterPro" id="IPR051257">
    <property type="entry name" value="Diverse_CBS-Domain"/>
</dbReference>
<evidence type="ECO:0000313" key="4">
    <source>
        <dbReference type="EMBL" id="MFH6771371.1"/>
    </source>
</evidence>
<comment type="caution">
    <text evidence="4">The sequence shown here is derived from an EMBL/GenBank/DDBJ whole genome shotgun (WGS) entry which is preliminary data.</text>
</comment>
<accession>A0ABW7MX09</accession>
<evidence type="ECO:0000256" key="2">
    <source>
        <dbReference type="PROSITE-ProRule" id="PRU00703"/>
    </source>
</evidence>
<dbReference type="Proteomes" id="UP001610100">
    <property type="component" value="Unassembled WGS sequence"/>
</dbReference>
<feature type="domain" description="CBS" evidence="3">
    <location>
        <begin position="10"/>
        <end position="71"/>
    </location>
</feature>
<keyword evidence="1 2" id="KW-0129">CBS domain</keyword>
<sequence>MKSESIIPVMTSDVISVRPDQTLLDVKHIYEHKKWHHHIPVVENDKLVGMVSLVDFMYHIVGAGISDDHEVYKTLTVKDIMTQKPFYLTTKATVEDVAKVLATHYYHAVPILEDGKLVGIVSTADIINYYLSKTVV</sequence>
<gene>
    <name evidence="4" type="ORF">V8G58_05435</name>
</gene>
<keyword evidence="5" id="KW-1185">Reference proteome</keyword>
<protein>
    <submittedName>
        <fullName evidence="4">CBS domain-containing protein</fullName>
    </submittedName>
</protein>
<feature type="domain" description="CBS" evidence="3">
    <location>
        <begin position="81"/>
        <end position="136"/>
    </location>
</feature>
<dbReference type="Gene3D" id="3.10.580.10">
    <property type="entry name" value="CBS-domain"/>
    <property type="match status" value="2"/>
</dbReference>
<dbReference type="PANTHER" id="PTHR43080:SF26">
    <property type="entry name" value="REGULATORY PROTEIN"/>
    <property type="match status" value="1"/>
</dbReference>
<dbReference type="PROSITE" id="PS51371">
    <property type="entry name" value="CBS"/>
    <property type="match status" value="2"/>
</dbReference>
<evidence type="ECO:0000256" key="1">
    <source>
        <dbReference type="ARBA" id="ARBA00023122"/>
    </source>
</evidence>
<name>A0ABW7MX09_9FLAO</name>
<reference evidence="4 5" key="1">
    <citation type="submission" date="2024-02" db="EMBL/GenBank/DDBJ databases">
        <title>A Gaetbulibacter species isolated from tidal flats and genomic insights of their niches.</title>
        <authorList>
            <person name="Ye Y."/>
        </authorList>
    </citation>
    <scope>NUCLEOTIDE SEQUENCE [LARGE SCALE GENOMIC DNA]</scope>
    <source>
        <strain evidence="4 5">KYW382</strain>
    </source>
</reference>
<dbReference type="InterPro" id="IPR046342">
    <property type="entry name" value="CBS_dom_sf"/>
</dbReference>
<dbReference type="SUPFAM" id="SSF54631">
    <property type="entry name" value="CBS-domain pair"/>
    <property type="match status" value="1"/>
</dbReference>
<dbReference type="EMBL" id="JBAWKB010000001">
    <property type="protein sequence ID" value="MFH6771371.1"/>
    <property type="molecule type" value="Genomic_DNA"/>
</dbReference>
<organism evidence="4 5">
    <name type="scientific">Gaetbulibacter aestuarii</name>
    <dbReference type="NCBI Taxonomy" id="1502358"/>
    <lineage>
        <taxon>Bacteria</taxon>
        <taxon>Pseudomonadati</taxon>
        <taxon>Bacteroidota</taxon>
        <taxon>Flavobacteriia</taxon>
        <taxon>Flavobacteriales</taxon>
        <taxon>Flavobacteriaceae</taxon>
        <taxon>Gaetbulibacter</taxon>
    </lineage>
</organism>
<dbReference type="RefSeq" id="WP_344740415.1">
    <property type="nucleotide sequence ID" value="NZ_BAABAY010000001.1"/>
</dbReference>
<dbReference type="InterPro" id="IPR000644">
    <property type="entry name" value="CBS_dom"/>
</dbReference>
<proteinExistence type="predicted"/>
<dbReference type="SMART" id="SM00116">
    <property type="entry name" value="CBS"/>
    <property type="match status" value="2"/>
</dbReference>
<dbReference type="PANTHER" id="PTHR43080">
    <property type="entry name" value="CBS DOMAIN-CONTAINING PROTEIN CBSX3, MITOCHONDRIAL"/>
    <property type="match status" value="1"/>
</dbReference>
<evidence type="ECO:0000259" key="3">
    <source>
        <dbReference type="PROSITE" id="PS51371"/>
    </source>
</evidence>
<dbReference type="Pfam" id="PF00571">
    <property type="entry name" value="CBS"/>
    <property type="match status" value="2"/>
</dbReference>
<evidence type="ECO:0000313" key="5">
    <source>
        <dbReference type="Proteomes" id="UP001610100"/>
    </source>
</evidence>